<reference evidence="2" key="1">
    <citation type="journal article" date="2023" name="G3 (Bethesda)">
        <title>Whole genome assemblies of Zophobas morio and Tenebrio molitor.</title>
        <authorList>
            <person name="Kaur S."/>
            <person name="Stinson S.A."/>
            <person name="diCenzo G.C."/>
        </authorList>
    </citation>
    <scope>NUCLEOTIDE SEQUENCE</scope>
    <source>
        <strain evidence="2">QUZm001</strain>
    </source>
</reference>
<dbReference type="InterPro" id="IPR032057">
    <property type="entry name" value="DUF4799"/>
</dbReference>
<gene>
    <name evidence="2" type="ORF">Zmor_002534</name>
</gene>
<comment type="caution">
    <text evidence="2">The sequence shown here is derived from an EMBL/GenBank/DDBJ whole genome shotgun (WGS) entry which is preliminary data.</text>
</comment>
<accession>A0AA38J5J4</accession>
<organism evidence="2 3">
    <name type="scientific">Zophobas morio</name>
    <dbReference type="NCBI Taxonomy" id="2755281"/>
    <lineage>
        <taxon>Eukaryota</taxon>
        <taxon>Metazoa</taxon>
        <taxon>Ecdysozoa</taxon>
        <taxon>Arthropoda</taxon>
        <taxon>Hexapoda</taxon>
        <taxon>Insecta</taxon>
        <taxon>Pterygota</taxon>
        <taxon>Neoptera</taxon>
        <taxon>Endopterygota</taxon>
        <taxon>Coleoptera</taxon>
        <taxon>Polyphaga</taxon>
        <taxon>Cucujiformia</taxon>
        <taxon>Tenebrionidae</taxon>
        <taxon>Zophobas</taxon>
    </lineage>
</organism>
<evidence type="ECO:0000313" key="2">
    <source>
        <dbReference type="EMBL" id="KAJ3667128.1"/>
    </source>
</evidence>
<evidence type="ECO:0000256" key="1">
    <source>
        <dbReference type="SAM" id="MobiDB-lite"/>
    </source>
</evidence>
<feature type="compositionally biased region" description="Basic and acidic residues" evidence="1">
    <location>
        <begin position="358"/>
        <end position="367"/>
    </location>
</feature>
<feature type="region of interest" description="Disordered" evidence="1">
    <location>
        <begin position="1"/>
        <end position="51"/>
    </location>
</feature>
<proteinExistence type="predicted"/>
<keyword evidence="3" id="KW-1185">Reference proteome</keyword>
<dbReference type="Pfam" id="PF16056">
    <property type="entry name" value="DUF4799"/>
    <property type="match status" value="1"/>
</dbReference>
<feature type="region of interest" description="Disordered" evidence="1">
    <location>
        <begin position="87"/>
        <end position="114"/>
    </location>
</feature>
<evidence type="ECO:0000313" key="3">
    <source>
        <dbReference type="Proteomes" id="UP001168821"/>
    </source>
</evidence>
<feature type="compositionally biased region" description="Basic residues" evidence="1">
    <location>
        <begin position="29"/>
        <end position="48"/>
    </location>
</feature>
<protein>
    <submittedName>
        <fullName evidence="2">Uncharacterized protein</fullName>
    </submittedName>
</protein>
<dbReference type="EMBL" id="JALNTZ010000001">
    <property type="protein sequence ID" value="KAJ3667128.1"/>
    <property type="molecule type" value="Genomic_DNA"/>
</dbReference>
<sequence>MLKWTVMARRDAATPRRSTADPATTPKPAKPKRRHSSGHRRSGGRRPSRLSLDLAIDKENQFTSTPIKSFEHQFDALRDVSNLTPQDSANRRVLSAKKCRRSASPSSHRKHKKKKLCLDPAHKDLGEERNFFTPFESVDSHIGGVLVEGAHGAVKRRVEEMYGATLPTFAMEYSPCEWKGLSPVGYLGLDQEGLCPRKKAKIEHVGEFLHKINTVEDEKLEVKVSPLVKKLVDLRFSQLGYDSKNNNSSLINDLSLDQIVDAILNSSIESTKESKSQTQEDNLINTQNERHTSFDSGFKSTTDYSHHLEGNFQCKCKKTSTPNLALPDKTIINIDETFNERCVDEAIKPRKRASSASRDSDNNPKRVNLEDDINFTLKRQRCIRRRRTDDERKTSSSRGKITRKTDLFDDSFDSSNIVEDNGSTPLKVASLNETFTLTPVENNRRFRRCLLFESPTSLSESASTANGSLREVRGCMDLNIRCENDDLYVNGECTMGRLGIVLLLWQLSKYCSRVICVLGGSSYSGLF</sequence>
<feature type="compositionally biased region" description="Basic residues" evidence="1">
    <location>
        <begin position="94"/>
        <end position="114"/>
    </location>
</feature>
<dbReference type="AlphaFoldDB" id="A0AA38J5J4"/>
<dbReference type="Proteomes" id="UP001168821">
    <property type="component" value="Unassembled WGS sequence"/>
</dbReference>
<name>A0AA38J5J4_9CUCU</name>
<feature type="region of interest" description="Disordered" evidence="1">
    <location>
        <begin position="348"/>
        <end position="367"/>
    </location>
</feature>